<accession>A0A2V5HGZ2</accession>
<keyword evidence="1" id="KW-0472">Membrane</keyword>
<organism evidence="2 3">
    <name type="scientific">Aspergillus violaceofuscus (strain CBS 115571)</name>
    <dbReference type="NCBI Taxonomy" id="1450538"/>
    <lineage>
        <taxon>Eukaryota</taxon>
        <taxon>Fungi</taxon>
        <taxon>Dikarya</taxon>
        <taxon>Ascomycota</taxon>
        <taxon>Pezizomycotina</taxon>
        <taxon>Eurotiomycetes</taxon>
        <taxon>Eurotiomycetidae</taxon>
        <taxon>Eurotiales</taxon>
        <taxon>Aspergillaceae</taxon>
        <taxon>Aspergillus</taxon>
    </lineage>
</organism>
<reference evidence="2 3" key="1">
    <citation type="submission" date="2018-02" db="EMBL/GenBank/DDBJ databases">
        <title>The genomes of Aspergillus section Nigri reveals drivers in fungal speciation.</title>
        <authorList>
            <consortium name="DOE Joint Genome Institute"/>
            <person name="Vesth T.C."/>
            <person name="Nybo J."/>
            <person name="Theobald S."/>
            <person name="Brandl J."/>
            <person name="Frisvad J.C."/>
            <person name="Nielsen K.F."/>
            <person name="Lyhne E.K."/>
            <person name="Kogle M.E."/>
            <person name="Kuo A."/>
            <person name="Riley R."/>
            <person name="Clum A."/>
            <person name="Nolan M."/>
            <person name="Lipzen A."/>
            <person name="Salamov A."/>
            <person name="Henrissat B."/>
            <person name="Wiebenga A."/>
            <person name="De vries R.P."/>
            <person name="Grigoriev I.V."/>
            <person name="Mortensen U.H."/>
            <person name="Andersen M.R."/>
            <person name="Baker S.E."/>
        </authorList>
    </citation>
    <scope>NUCLEOTIDE SEQUENCE [LARGE SCALE GENOMIC DNA]</scope>
    <source>
        <strain evidence="2 3">CBS 115571</strain>
    </source>
</reference>
<dbReference type="Proteomes" id="UP000249829">
    <property type="component" value="Unassembled WGS sequence"/>
</dbReference>
<evidence type="ECO:0000313" key="2">
    <source>
        <dbReference type="EMBL" id="PYI23655.1"/>
    </source>
</evidence>
<evidence type="ECO:0000256" key="1">
    <source>
        <dbReference type="SAM" id="Phobius"/>
    </source>
</evidence>
<dbReference type="AlphaFoldDB" id="A0A2V5HGZ2"/>
<evidence type="ECO:0000313" key="3">
    <source>
        <dbReference type="Proteomes" id="UP000249829"/>
    </source>
</evidence>
<sequence length="70" mass="7918">MRPLSVWFMGQFSKKKCWKRRPDHPPCESLSVQLRRAADGPPTVLSNSDIMAMAVLPIVTAIIGYELFQT</sequence>
<keyword evidence="1" id="KW-0812">Transmembrane</keyword>
<keyword evidence="1" id="KW-1133">Transmembrane helix</keyword>
<gene>
    <name evidence="2" type="ORF">BO99DRAFT_183287</name>
</gene>
<dbReference type="EMBL" id="KZ825105">
    <property type="protein sequence ID" value="PYI23655.1"/>
    <property type="molecule type" value="Genomic_DNA"/>
</dbReference>
<feature type="transmembrane region" description="Helical" evidence="1">
    <location>
        <begin position="50"/>
        <end position="68"/>
    </location>
</feature>
<keyword evidence="3" id="KW-1185">Reference proteome</keyword>
<protein>
    <submittedName>
        <fullName evidence="2">Uncharacterized protein</fullName>
    </submittedName>
</protein>
<name>A0A2V5HGZ2_ASPV1</name>
<proteinExistence type="predicted"/>